<feature type="region of interest" description="Disordered" evidence="1">
    <location>
        <begin position="1"/>
        <end position="51"/>
    </location>
</feature>
<sequence>MSQPPPLDNQRQVPRAVAYRRGNQAAARYRSPVPRPPEPSPHEVPARPGSPNRRRFWLFALALLVTLGISAATLGAVFAGQSPTTTALAPDGASPAPVRVAPPPAPPTPRPPTGTTPPARQDRPVVQTNPGPRTTTTPPRTAPTGQPAVSPTTAQPTQSLVVYKNCGQARKAGVTPLRVGDPGYSTKLDKDGDGVACEKDKD</sequence>
<protein>
    <submittedName>
        <fullName evidence="4">Excalibur calcium-binding domain-containing protein</fullName>
    </submittedName>
</protein>
<evidence type="ECO:0000259" key="3">
    <source>
        <dbReference type="SMART" id="SM00894"/>
    </source>
</evidence>
<reference evidence="4 5" key="1">
    <citation type="submission" date="2018-10" db="EMBL/GenBank/DDBJ databases">
        <title>Sequencing the genomes of 1000 actinobacteria strains.</title>
        <authorList>
            <person name="Klenk H.-P."/>
        </authorList>
    </citation>
    <scope>NUCLEOTIDE SEQUENCE [LARGE SCALE GENOMIC DNA]</scope>
    <source>
        <strain evidence="4 5">DSM 45175</strain>
    </source>
</reference>
<feature type="domain" description="Excalibur calcium-binding" evidence="3">
    <location>
        <begin position="162"/>
        <end position="198"/>
    </location>
</feature>
<organism evidence="4 5">
    <name type="scientific">Micromonospora pisi</name>
    <dbReference type="NCBI Taxonomy" id="589240"/>
    <lineage>
        <taxon>Bacteria</taxon>
        <taxon>Bacillati</taxon>
        <taxon>Actinomycetota</taxon>
        <taxon>Actinomycetes</taxon>
        <taxon>Micromonosporales</taxon>
        <taxon>Micromonosporaceae</taxon>
        <taxon>Micromonospora</taxon>
    </lineage>
</organism>
<gene>
    <name evidence="4" type="ORF">BDK92_6748</name>
</gene>
<dbReference type="EMBL" id="RBKT01000001">
    <property type="protein sequence ID" value="RKR92310.1"/>
    <property type="molecule type" value="Genomic_DNA"/>
</dbReference>
<feature type="compositionally biased region" description="Basic and acidic residues" evidence="1">
    <location>
        <begin position="187"/>
        <end position="202"/>
    </location>
</feature>
<dbReference type="Proteomes" id="UP000277671">
    <property type="component" value="Unassembled WGS sequence"/>
</dbReference>
<proteinExistence type="predicted"/>
<keyword evidence="2" id="KW-0472">Membrane</keyword>
<keyword evidence="2" id="KW-1133">Transmembrane helix</keyword>
<evidence type="ECO:0000313" key="5">
    <source>
        <dbReference type="Proteomes" id="UP000277671"/>
    </source>
</evidence>
<dbReference type="RefSeq" id="WP_211349462.1">
    <property type="nucleotide sequence ID" value="NZ_RBKT01000001.1"/>
</dbReference>
<dbReference type="AlphaFoldDB" id="A0A495JTH9"/>
<evidence type="ECO:0000256" key="2">
    <source>
        <dbReference type="SAM" id="Phobius"/>
    </source>
</evidence>
<feature type="region of interest" description="Disordered" evidence="1">
    <location>
        <begin position="83"/>
        <end position="157"/>
    </location>
</feature>
<evidence type="ECO:0000256" key="1">
    <source>
        <dbReference type="SAM" id="MobiDB-lite"/>
    </source>
</evidence>
<keyword evidence="5" id="KW-1185">Reference proteome</keyword>
<evidence type="ECO:0000313" key="4">
    <source>
        <dbReference type="EMBL" id="RKR92310.1"/>
    </source>
</evidence>
<comment type="caution">
    <text evidence="4">The sequence shown here is derived from an EMBL/GenBank/DDBJ whole genome shotgun (WGS) entry which is preliminary data.</text>
</comment>
<accession>A0A495JTH9</accession>
<name>A0A495JTH9_9ACTN</name>
<feature type="compositionally biased region" description="Pro residues" evidence="1">
    <location>
        <begin position="100"/>
        <end position="115"/>
    </location>
</feature>
<feature type="region of interest" description="Disordered" evidence="1">
    <location>
        <begin position="170"/>
        <end position="202"/>
    </location>
</feature>
<dbReference type="Pfam" id="PF05901">
    <property type="entry name" value="Excalibur"/>
    <property type="match status" value="1"/>
</dbReference>
<feature type="transmembrane region" description="Helical" evidence="2">
    <location>
        <begin position="56"/>
        <end position="79"/>
    </location>
</feature>
<dbReference type="SMART" id="SM00894">
    <property type="entry name" value="Excalibur"/>
    <property type="match status" value="1"/>
</dbReference>
<keyword evidence="2" id="KW-0812">Transmembrane</keyword>
<feature type="compositionally biased region" description="Low complexity" evidence="1">
    <location>
        <begin position="127"/>
        <end position="148"/>
    </location>
</feature>
<dbReference type="InterPro" id="IPR008613">
    <property type="entry name" value="Excalibur_Ca-bd_domain"/>
</dbReference>